<protein>
    <recommendedName>
        <fullName evidence="3">VWFA domain-containing protein</fullName>
    </recommendedName>
</protein>
<dbReference type="EMBL" id="AAYA01000007">
    <property type="protein sequence ID" value="EBA07920.1"/>
    <property type="molecule type" value="Genomic_DNA"/>
</dbReference>
<gene>
    <name evidence="1" type="ORF">SSE37_01665</name>
</gene>
<reference evidence="1 2" key="1">
    <citation type="submission" date="2006-06" db="EMBL/GenBank/DDBJ databases">
        <authorList>
            <person name="Moran M.A."/>
            <person name="Ferriera S."/>
            <person name="Johnson J."/>
            <person name="Kravitz S."/>
            <person name="Beeson K."/>
            <person name="Sutton G."/>
            <person name="Rogers Y.-H."/>
            <person name="Friedman R."/>
            <person name="Frazier M."/>
            <person name="Venter J.C."/>
        </authorList>
    </citation>
    <scope>NUCLEOTIDE SEQUENCE [LARGE SCALE GENOMIC DNA]</scope>
    <source>
        <strain evidence="1 2">E-37</strain>
    </source>
</reference>
<evidence type="ECO:0000313" key="2">
    <source>
        <dbReference type="Proteomes" id="UP000005713"/>
    </source>
</evidence>
<proteinExistence type="predicted"/>
<evidence type="ECO:0000313" key="1">
    <source>
        <dbReference type="EMBL" id="EBA07920.1"/>
    </source>
</evidence>
<dbReference type="InterPro" id="IPR036465">
    <property type="entry name" value="vWFA_dom_sf"/>
</dbReference>
<comment type="caution">
    <text evidence="1">The sequence shown here is derived from an EMBL/GenBank/DDBJ whole genome shotgun (WGS) entry which is preliminary data.</text>
</comment>
<evidence type="ECO:0008006" key="3">
    <source>
        <dbReference type="Google" id="ProtNLM"/>
    </source>
</evidence>
<accession>A3K4M1</accession>
<dbReference type="eggNOG" id="ENOG5034B7Y">
    <property type="taxonomic scope" value="Bacteria"/>
</dbReference>
<dbReference type="SUPFAM" id="SSF53300">
    <property type="entry name" value="vWA-like"/>
    <property type="match status" value="1"/>
</dbReference>
<sequence>MMVLDSDTGQEGDGFPVVEVLAEVGSVIDVTPSQTVTVETPVASQDQPEDGTITRAELTQRVTHHDYVDVQFIIDGTRSMEAAFDAIKGSGGRAGVVQTLKEQIASELSGSKVRFGFTIYGDRSRNKDNPYGDSGLGASYFINQRSGCGSAIDDREIARNARDFQQRFNRLEIKKVVQSPDSEIAKKTGSDDWEENVAGGLEAGFAAIEACPWHRKIVILIGDSGYSRDNQVAHGFRDAPSFSTILSDIQESRTDPLAPPVMVLGVQMPPSAQSANFDRAYALFPDQVADLIAAVSPETGDFYKVPSTGGAAGSISDRIGAMLKGQASTLAFKCALENNTGISFSVECGGGEPPAPAPTTVVTTTSAAAKVETVSGEDVKSQAGGVPFNMATLQNRLAALRCSDCSGIQGEVEGLILYVRLDPDVFQPEVLMTDEDLSSWKHIANRLAQEEKLSDQRRNVQLILLGSAEGQLGIRWRNSNAKLHEFLGAATGLPDLFQTPILSYKYRDFQSEALVGNCELRLLQEFAEQSSEMLEIIQNGRRPVPVVSGITGGCDFMSAAGEAIPRYAKVAEEPFGTWVNPKTGAPQKTGYRYEGLRDGDTENIYWIPNWALP</sequence>
<organism evidence="1 2">
    <name type="scientific">Sagittula stellata (strain ATCC 700073 / DSM 11524 / E-37)</name>
    <dbReference type="NCBI Taxonomy" id="388399"/>
    <lineage>
        <taxon>Bacteria</taxon>
        <taxon>Pseudomonadati</taxon>
        <taxon>Pseudomonadota</taxon>
        <taxon>Alphaproteobacteria</taxon>
        <taxon>Rhodobacterales</taxon>
        <taxon>Roseobacteraceae</taxon>
        <taxon>Sagittula</taxon>
    </lineage>
</organism>
<name>A3K4M1_SAGS3</name>
<dbReference type="Proteomes" id="UP000005713">
    <property type="component" value="Unassembled WGS sequence"/>
</dbReference>
<keyword evidence="2" id="KW-1185">Reference proteome</keyword>
<dbReference type="AlphaFoldDB" id="A3K4M1"/>